<accession>A0A0X3UB84</accession>
<sequence>MNATAKFWDGIAEKYARTPIKDMDSYELTLRRTASCLTPSDKVLELGCGTGTTALRLAPSVAEVVASDVSAGMLAVGARKADEQKATNVRFVEAEAGSPPKGPFDAAMAFNLLHLVEDLDGTLSGISEVLKPGGLFISKTFCAQRAGSLRYRVMRLILPVLQMLGKAPFVRFMAEEELDAAIERAGFEIIERDSFPATDARRFIVARKI</sequence>
<dbReference type="AlphaFoldDB" id="A0A0X3UB84"/>
<keyword evidence="4" id="KW-0830">Ubiquinone</keyword>
<dbReference type="GO" id="GO:0032259">
    <property type="term" value="P:methylation"/>
    <property type="evidence" value="ECO:0007669"/>
    <property type="project" value="UniProtKB-KW"/>
</dbReference>
<evidence type="ECO:0000313" key="4">
    <source>
        <dbReference type="EMBL" id="KUJ85343.1"/>
    </source>
</evidence>
<proteinExistence type="predicted"/>
<gene>
    <name evidence="4" type="ORF">AVO45_16460</name>
</gene>
<protein>
    <submittedName>
        <fullName evidence="4">Ubiquinone biosynthesis protein UbiE</fullName>
    </submittedName>
</protein>
<reference evidence="4 5" key="1">
    <citation type="submission" date="2015-12" db="EMBL/GenBank/DDBJ databases">
        <authorList>
            <person name="Shamseldin A."/>
            <person name="Moawad H."/>
            <person name="Abd El-Rahim W.M."/>
            <person name="Sadowsky M.J."/>
        </authorList>
    </citation>
    <scope>NUCLEOTIDE SEQUENCE [LARGE SCALE GENOMIC DNA]</scope>
    <source>
        <strain evidence="4 5">ZGT118</strain>
    </source>
</reference>
<dbReference type="Proteomes" id="UP000053791">
    <property type="component" value="Unassembled WGS sequence"/>
</dbReference>
<dbReference type="EMBL" id="LQBQ01000002">
    <property type="protein sequence ID" value="KUJ85343.1"/>
    <property type="molecule type" value="Genomic_DNA"/>
</dbReference>
<evidence type="ECO:0000313" key="5">
    <source>
        <dbReference type="Proteomes" id="UP000053791"/>
    </source>
</evidence>
<evidence type="ECO:0000259" key="3">
    <source>
        <dbReference type="Pfam" id="PF13649"/>
    </source>
</evidence>
<comment type="caution">
    <text evidence="4">The sequence shown here is derived from an EMBL/GenBank/DDBJ whole genome shotgun (WGS) entry which is preliminary data.</text>
</comment>
<dbReference type="PANTHER" id="PTHR43861:SF1">
    <property type="entry name" value="TRANS-ACONITATE 2-METHYLTRANSFERASE"/>
    <property type="match status" value="1"/>
</dbReference>
<dbReference type="Gene3D" id="3.40.50.150">
    <property type="entry name" value="Vaccinia Virus protein VP39"/>
    <property type="match status" value="1"/>
</dbReference>
<evidence type="ECO:0000256" key="2">
    <source>
        <dbReference type="ARBA" id="ARBA00022679"/>
    </source>
</evidence>
<dbReference type="CDD" id="cd02440">
    <property type="entry name" value="AdoMet_MTases"/>
    <property type="match status" value="1"/>
</dbReference>
<evidence type="ECO:0000256" key="1">
    <source>
        <dbReference type="ARBA" id="ARBA00022603"/>
    </source>
</evidence>
<dbReference type="InterPro" id="IPR041698">
    <property type="entry name" value="Methyltransf_25"/>
</dbReference>
<dbReference type="GO" id="GO:0008168">
    <property type="term" value="F:methyltransferase activity"/>
    <property type="evidence" value="ECO:0007669"/>
    <property type="project" value="UniProtKB-KW"/>
</dbReference>
<dbReference type="Pfam" id="PF13649">
    <property type="entry name" value="Methyltransf_25"/>
    <property type="match status" value="1"/>
</dbReference>
<organism evidence="4 5">
    <name type="scientific">Ruegeria marisrubri</name>
    <dbReference type="NCBI Taxonomy" id="1685379"/>
    <lineage>
        <taxon>Bacteria</taxon>
        <taxon>Pseudomonadati</taxon>
        <taxon>Pseudomonadota</taxon>
        <taxon>Alphaproteobacteria</taxon>
        <taxon>Rhodobacterales</taxon>
        <taxon>Roseobacteraceae</taxon>
        <taxon>Ruegeria</taxon>
    </lineage>
</organism>
<keyword evidence="1" id="KW-0489">Methyltransferase</keyword>
<name>A0A0X3UB84_9RHOB</name>
<dbReference type="STRING" id="1685379.AVO45_16460"/>
<keyword evidence="2" id="KW-0808">Transferase</keyword>
<dbReference type="RefSeq" id="WP_068344762.1">
    <property type="nucleotide sequence ID" value="NZ_LQBQ01000002.1"/>
</dbReference>
<keyword evidence="5" id="KW-1185">Reference proteome</keyword>
<dbReference type="SUPFAM" id="SSF53335">
    <property type="entry name" value="S-adenosyl-L-methionine-dependent methyltransferases"/>
    <property type="match status" value="1"/>
</dbReference>
<dbReference type="InterPro" id="IPR029063">
    <property type="entry name" value="SAM-dependent_MTases_sf"/>
</dbReference>
<dbReference type="OrthoDB" id="5642573at2"/>
<feature type="domain" description="Methyltransferase" evidence="3">
    <location>
        <begin position="43"/>
        <end position="134"/>
    </location>
</feature>
<dbReference type="PANTHER" id="PTHR43861">
    <property type="entry name" value="TRANS-ACONITATE 2-METHYLTRANSFERASE-RELATED"/>
    <property type="match status" value="1"/>
</dbReference>